<evidence type="ECO:0000313" key="11">
    <source>
        <dbReference type="Proteomes" id="UP000002036"/>
    </source>
</evidence>
<evidence type="ECO:0000256" key="5">
    <source>
        <dbReference type="ARBA" id="ARBA00022664"/>
    </source>
</evidence>
<dbReference type="InParanoid" id="C5DCZ5"/>
<dbReference type="OrthoDB" id="21368at2759"/>
<feature type="domain" description="U4/U6.U5 small nuclear ribonucleoprotein 27kDa protein" evidence="9">
    <location>
        <begin position="48"/>
        <end position="95"/>
    </location>
</feature>
<comment type="similarity">
    <text evidence="3">Belongs to the SNUT3 family.</text>
</comment>
<keyword evidence="6" id="KW-0508">mRNA splicing</keyword>
<dbReference type="HOGENOM" id="CLU_2292209_0_0_1"/>
<dbReference type="PANTHER" id="PTHR31077:SF1">
    <property type="entry name" value="U4_U6.U5 SMALL NUCLEAR RIBONUCLEOPROTEIN 27 KDA PROTEIN"/>
    <property type="match status" value="1"/>
</dbReference>
<keyword evidence="7" id="KW-0539">Nucleus</keyword>
<comment type="subcellular location">
    <subcellularLocation>
        <location evidence="2">Nucleus</location>
    </subcellularLocation>
</comment>
<evidence type="ECO:0000256" key="3">
    <source>
        <dbReference type="ARBA" id="ARBA00008218"/>
    </source>
</evidence>
<dbReference type="GO" id="GO:0071011">
    <property type="term" value="C:precatalytic spliceosome"/>
    <property type="evidence" value="ECO:0007669"/>
    <property type="project" value="TreeGrafter"/>
</dbReference>
<dbReference type="PANTHER" id="PTHR31077">
    <property type="entry name" value="U4/U6.U5 SMALL NUCLEAR RIBONUCLEOPROTEIN 27 KDA PROTEIN"/>
    <property type="match status" value="1"/>
</dbReference>
<feature type="compositionally biased region" description="Basic and acidic residues" evidence="8">
    <location>
        <begin position="23"/>
        <end position="33"/>
    </location>
</feature>
<evidence type="ECO:0000256" key="2">
    <source>
        <dbReference type="ARBA" id="ARBA00004123"/>
    </source>
</evidence>
<evidence type="ECO:0000256" key="4">
    <source>
        <dbReference type="ARBA" id="ARBA00011825"/>
    </source>
</evidence>
<reference evidence="10 11" key="1">
    <citation type="journal article" date="2009" name="Genome Res.">
        <title>Comparative genomics of protoploid Saccharomycetaceae.</title>
        <authorList>
            <consortium name="The Genolevures Consortium"/>
            <person name="Souciet J.-L."/>
            <person name="Dujon B."/>
            <person name="Gaillardin C."/>
            <person name="Johnston M."/>
            <person name="Baret P.V."/>
            <person name="Cliften P."/>
            <person name="Sherman D.J."/>
            <person name="Weissenbach J."/>
            <person name="Westhof E."/>
            <person name="Wincker P."/>
            <person name="Jubin C."/>
            <person name="Poulain J."/>
            <person name="Barbe V."/>
            <person name="Segurens B."/>
            <person name="Artiguenave F."/>
            <person name="Anthouard V."/>
            <person name="Vacherie B."/>
            <person name="Val M.-E."/>
            <person name="Fulton R.S."/>
            <person name="Minx P."/>
            <person name="Wilson R."/>
            <person name="Durrens P."/>
            <person name="Jean G."/>
            <person name="Marck C."/>
            <person name="Martin T."/>
            <person name="Nikolski M."/>
            <person name="Rolland T."/>
            <person name="Seret M.-L."/>
            <person name="Casaregola S."/>
            <person name="Despons L."/>
            <person name="Fairhead C."/>
            <person name="Fischer G."/>
            <person name="Lafontaine I."/>
            <person name="Leh V."/>
            <person name="Lemaire M."/>
            <person name="de Montigny J."/>
            <person name="Neuveglise C."/>
            <person name="Thierry A."/>
            <person name="Blanc-Lenfle I."/>
            <person name="Bleykasten C."/>
            <person name="Diffels J."/>
            <person name="Fritsch E."/>
            <person name="Frangeul L."/>
            <person name="Goeffon A."/>
            <person name="Jauniaux N."/>
            <person name="Kachouri-Lafond R."/>
            <person name="Payen C."/>
            <person name="Potier S."/>
            <person name="Pribylova L."/>
            <person name="Ozanne C."/>
            <person name="Richard G.-F."/>
            <person name="Sacerdot C."/>
            <person name="Straub M.-L."/>
            <person name="Talla E."/>
        </authorList>
    </citation>
    <scope>NUCLEOTIDE SEQUENCE [LARGE SCALE GENOMIC DNA]</scope>
    <source>
        <strain evidence="11">ATCC 56472 / CBS 6340 / NRRL Y-8284</strain>
    </source>
</reference>
<feature type="compositionally biased region" description="Low complexity" evidence="8">
    <location>
        <begin position="1"/>
        <end position="22"/>
    </location>
</feature>
<accession>C5DCZ5</accession>
<dbReference type="GO" id="GO:0006397">
    <property type="term" value="P:mRNA processing"/>
    <property type="evidence" value="ECO:0007669"/>
    <property type="project" value="UniProtKB-KW"/>
</dbReference>
<feature type="compositionally biased region" description="Basic residues" evidence="8">
    <location>
        <begin position="84"/>
        <end position="101"/>
    </location>
</feature>
<dbReference type="GO" id="GO:0008380">
    <property type="term" value="P:RNA splicing"/>
    <property type="evidence" value="ECO:0007669"/>
    <property type="project" value="UniProtKB-KW"/>
</dbReference>
<dbReference type="InterPro" id="IPR013957">
    <property type="entry name" value="SNRNP27"/>
</dbReference>
<evidence type="ECO:0000256" key="7">
    <source>
        <dbReference type="ARBA" id="ARBA00023242"/>
    </source>
</evidence>
<gene>
    <name evidence="10" type="ordered locus">KLTH0B07062g</name>
</gene>
<dbReference type="AlphaFoldDB" id="C5DCZ5"/>
<dbReference type="KEGG" id="lth:KLTH0B07062g"/>
<sequence length="101" mass="10766">MSSQSSPSKEASKPAAASPENPSAEKQKVESKPKGLQPASNESQPQPADVASLMGFASFGTTKQKKVQGKGSGGKRVEKTAAKSSRKYRQYVNRKSKKLVQ</sequence>
<evidence type="ECO:0000259" key="9">
    <source>
        <dbReference type="Pfam" id="PF08648"/>
    </source>
</evidence>
<dbReference type="RefSeq" id="XP_002552094.1">
    <property type="nucleotide sequence ID" value="XM_002552048.1"/>
</dbReference>
<evidence type="ECO:0000256" key="6">
    <source>
        <dbReference type="ARBA" id="ARBA00023187"/>
    </source>
</evidence>
<proteinExistence type="inferred from homology"/>
<protein>
    <submittedName>
        <fullName evidence="10">KLTH0B07062p</fullName>
    </submittedName>
</protein>
<organism evidence="10 11">
    <name type="scientific">Lachancea thermotolerans (strain ATCC 56472 / CBS 6340 / NRRL Y-8284)</name>
    <name type="common">Yeast</name>
    <name type="synonym">Kluyveromyces thermotolerans</name>
    <dbReference type="NCBI Taxonomy" id="559295"/>
    <lineage>
        <taxon>Eukaryota</taxon>
        <taxon>Fungi</taxon>
        <taxon>Dikarya</taxon>
        <taxon>Ascomycota</taxon>
        <taxon>Saccharomycotina</taxon>
        <taxon>Saccharomycetes</taxon>
        <taxon>Saccharomycetales</taxon>
        <taxon>Saccharomycetaceae</taxon>
        <taxon>Lachancea</taxon>
    </lineage>
</organism>
<name>C5DCZ5_LACTC</name>
<evidence type="ECO:0000256" key="8">
    <source>
        <dbReference type="SAM" id="MobiDB-lite"/>
    </source>
</evidence>
<keyword evidence="11" id="KW-1185">Reference proteome</keyword>
<evidence type="ECO:0000256" key="1">
    <source>
        <dbReference type="ARBA" id="ARBA00003632"/>
    </source>
</evidence>
<comment type="function">
    <text evidence="1">May play a role in mRNA splicing.</text>
</comment>
<dbReference type="Proteomes" id="UP000002036">
    <property type="component" value="Chromosome B"/>
</dbReference>
<comment type="subunit">
    <text evidence="4">Part of a tri-snRNP complex.</text>
</comment>
<feature type="region of interest" description="Disordered" evidence="8">
    <location>
        <begin position="1"/>
        <end position="101"/>
    </location>
</feature>
<keyword evidence="5" id="KW-0507">mRNA processing</keyword>
<dbReference type="EMBL" id="CU928166">
    <property type="protein sequence ID" value="CAR21656.1"/>
    <property type="molecule type" value="Genomic_DNA"/>
</dbReference>
<dbReference type="Pfam" id="PF08648">
    <property type="entry name" value="SNRNP27"/>
    <property type="match status" value="1"/>
</dbReference>
<dbReference type="GeneID" id="8290934"/>
<evidence type="ECO:0000313" key="10">
    <source>
        <dbReference type="EMBL" id="CAR21656.1"/>
    </source>
</evidence>